<dbReference type="Pfam" id="PF04313">
    <property type="entry name" value="HSDR_N"/>
    <property type="match status" value="1"/>
</dbReference>
<dbReference type="InterPro" id="IPR055180">
    <property type="entry name" value="HsdR_RecA-like_helicase_dom_2"/>
</dbReference>
<dbReference type="InterPro" id="IPR051268">
    <property type="entry name" value="Type-I_R_enzyme_R_subunit"/>
</dbReference>
<evidence type="ECO:0000259" key="12">
    <source>
        <dbReference type="SMART" id="SM00487"/>
    </source>
</evidence>
<dbReference type="Gene3D" id="3.40.50.300">
    <property type="entry name" value="P-loop containing nucleotide triphosphate hydrolases"/>
    <property type="match status" value="4"/>
</dbReference>
<evidence type="ECO:0000256" key="1">
    <source>
        <dbReference type="ARBA" id="ARBA00000851"/>
    </source>
</evidence>
<organism evidence="13 14">
    <name type="scientific">Streptomyces castrisilvae</name>
    <dbReference type="NCBI Taxonomy" id="3033811"/>
    <lineage>
        <taxon>Bacteria</taxon>
        <taxon>Bacillati</taxon>
        <taxon>Actinomycetota</taxon>
        <taxon>Actinomycetes</taxon>
        <taxon>Kitasatosporales</taxon>
        <taxon>Streptomycetaceae</taxon>
        <taxon>Streptomyces</taxon>
    </lineage>
</organism>
<feature type="region of interest" description="Disordered" evidence="11">
    <location>
        <begin position="304"/>
        <end position="323"/>
    </location>
</feature>
<dbReference type="Proteomes" id="UP001239522">
    <property type="component" value="Chromosome"/>
</dbReference>
<dbReference type="Pfam" id="PF18766">
    <property type="entry name" value="SWI2_SNF2"/>
    <property type="match status" value="1"/>
</dbReference>
<proteinExistence type="inferred from homology"/>
<dbReference type="EC" id="3.1.21.3" evidence="3"/>
<dbReference type="InterPro" id="IPR007409">
    <property type="entry name" value="Restrct_endonuc_type1_HsdR_N"/>
</dbReference>
<dbReference type="Gene3D" id="3.90.1570.50">
    <property type="match status" value="1"/>
</dbReference>
<evidence type="ECO:0000256" key="9">
    <source>
        <dbReference type="ARBA" id="ARBA00022840"/>
    </source>
</evidence>
<gene>
    <name evidence="13" type="ORF">P8A18_15245</name>
</gene>
<dbReference type="Pfam" id="PF22679">
    <property type="entry name" value="T1R_D3-like"/>
    <property type="match status" value="1"/>
</dbReference>
<comment type="catalytic activity">
    <reaction evidence="1">
        <text>Endonucleolytic cleavage of DNA to give random double-stranded fragments with terminal 5'-phosphates, ATP is simultaneously hydrolyzed.</text>
        <dbReference type="EC" id="3.1.21.3"/>
    </reaction>
</comment>
<keyword evidence="8" id="KW-0378">Hydrolase</keyword>
<dbReference type="SUPFAM" id="SSF52540">
    <property type="entry name" value="P-loop containing nucleoside triphosphate hydrolases"/>
    <property type="match status" value="1"/>
</dbReference>
<evidence type="ECO:0000256" key="11">
    <source>
        <dbReference type="SAM" id="MobiDB-lite"/>
    </source>
</evidence>
<keyword evidence="14" id="KW-1185">Reference proteome</keyword>
<keyword evidence="9" id="KW-0067">ATP-binding</keyword>
<keyword evidence="10" id="KW-0238">DNA-binding</keyword>
<dbReference type="GO" id="GO:0004519">
    <property type="term" value="F:endonuclease activity"/>
    <property type="evidence" value="ECO:0007669"/>
    <property type="project" value="UniProtKB-KW"/>
</dbReference>
<comment type="similarity">
    <text evidence="2">Belongs to the HsdR family.</text>
</comment>
<evidence type="ECO:0000256" key="8">
    <source>
        <dbReference type="ARBA" id="ARBA00022801"/>
    </source>
</evidence>
<name>A0ABY9HK73_9ACTN</name>
<accession>A0ABY9HK73</accession>
<dbReference type="InterPro" id="IPR014001">
    <property type="entry name" value="Helicase_ATP-bd"/>
</dbReference>
<evidence type="ECO:0000256" key="7">
    <source>
        <dbReference type="ARBA" id="ARBA00022759"/>
    </source>
</evidence>
<evidence type="ECO:0000256" key="2">
    <source>
        <dbReference type="ARBA" id="ARBA00008598"/>
    </source>
</evidence>
<sequence>MAAEVVGGTTEQGEAEWPLLAHLKAMGWQHIEGARLAAAGERNDFGDVLLERRLRAAVRRCSPWMTNDAHTNPAVLALRAAARHVSAQSLPQANRDATDLILSGILQSGADDKDVKTRFVDWSQEALEGSREEVLARNDYLVVDQLRVCDADGKPAVLDLVLFVNGIPLVVIECKSPDVRDPLGKAIRDLRAYTGRPVDDDTRSGPGALRGVPHLFAPAQLLVAADGTDAVLGTYSSSEAHYALWRSISPDYAKAEHLRQELRGWGLLDAKAHPTLQHQLTAIVLKPGNLLNIVRHYVFEKPLDDKSTSGSKPRGRTAQARTAKVVCRHQQYRATEKIVERLRNRRSRLLTGGDIDERGGVVWHTQGAGKSFTMQFLARRLHASPDPDLNSITIIAVTDRIDLQRQLREAVALSESEVREAKSRTDLESLLGRAGRDGGRAVVFATIQKFLGDLVAKNGSGDTAGGEERSLDGEFEAGRAKAGAGVSAAEVADPMPDEETLRKAARIFPECSDSDRVLVLVDEAHRSHTSVLHACLRKALPNAARVGFTGTPLMEGRRTDTGRIFGLEPSTTPGGDLEFLDTYRMTEAERDKVVVPVRYSGRATTVEVRDREHLDDCFEDLIEPLDDSERARVRAKYGTPSKRAVAESPPLIWRKAADMLEHYVTGPLTGGFKAQVAVVSRKAAVLYRNAFQEARTEMLLRVAEFDRSGRRETLRGRAPETYTREESLLLRAWQFQELLRRIDFVPVISAGAEQKSGRWREWTDEDNRRDHVARFLQPFPQLPPDNPWAYTPPTEPDPVPAGAVGGMNPWSDLVWGEEAADPPPIAFLIVKSMLLTGFDAPIEQALYLDRPIRDAELLQAIARVNRPARRKTEGLVVDYYGVLNNLAVTLAAYQGNPLALDSLRDMSEELPELGRTAGEFRAFLADEGIDADGLTTRAGLAAAVLALSDPARRADFDEKLGEFLGAVDRVLPHEDALEFIPDARAWSVLQMRVRRHYRDDTGGGFAMRGYGRKVRALIADHLEAYEVNEAVPPVSILAPDFDEVVSRLPVREAAAEQIQGLRYHLEERQAVEDRAVYRQLSAELERVLEEFAGRWEDIVRELGPLVERAVRAEEADPAVADLTPMEQRLYVLIGEKLAESELLETAGPQELRRVVAEVYDEITSRVGLASFGGETRHVAVLEARLSIRLREAGYRLRGEGREEVNRLASTLAGYAAQHLEAFRSEARRE</sequence>
<evidence type="ECO:0000256" key="10">
    <source>
        <dbReference type="ARBA" id="ARBA00023125"/>
    </source>
</evidence>
<evidence type="ECO:0000313" key="13">
    <source>
        <dbReference type="EMBL" id="WLQ34706.1"/>
    </source>
</evidence>
<evidence type="ECO:0000256" key="5">
    <source>
        <dbReference type="ARBA" id="ARBA00022741"/>
    </source>
</evidence>
<keyword evidence="4" id="KW-0540">Nuclease</keyword>
<dbReference type="SMART" id="SM00487">
    <property type="entry name" value="DEXDc"/>
    <property type="match status" value="1"/>
</dbReference>
<evidence type="ECO:0000256" key="3">
    <source>
        <dbReference type="ARBA" id="ARBA00012654"/>
    </source>
</evidence>
<evidence type="ECO:0000256" key="6">
    <source>
        <dbReference type="ARBA" id="ARBA00022747"/>
    </source>
</evidence>
<dbReference type="InterPro" id="IPR040980">
    <property type="entry name" value="SWI2_SNF2"/>
</dbReference>
<keyword evidence="6" id="KW-0680">Restriction system</keyword>
<feature type="domain" description="Helicase ATP-binding" evidence="12">
    <location>
        <begin position="323"/>
        <end position="583"/>
    </location>
</feature>
<dbReference type="CDD" id="cd18800">
    <property type="entry name" value="SF2_C_EcoR124I-like"/>
    <property type="match status" value="1"/>
</dbReference>
<evidence type="ECO:0000256" key="4">
    <source>
        <dbReference type="ARBA" id="ARBA00022722"/>
    </source>
</evidence>
<evidence type="ECO:0000313" key="14">
    <source>
        <dbReference type="Proteomes" id="UP001239522"/>
    </source>
</evidence>
<dbReference type="InterPro" id="IPR027417">
    <property type="entry name" value="P-loop_NTPase"/>
</dbReference>
<keyword evidence="7 13" id="KW-0255">Endonuclease</keyword>
<dbReference type="PANTHER" id="PTHR30195">
    <property type="entry name" value="TYPE I SITE-SPECIFIC DEOXYRIBONUCLEASE PROTEIN SUBUNIT M AND R"/>
    <property type="match status" value="1"/>
</dbReference>
<dbReference type="RefSeq" id="WP_306055095.1">
    <property type="nucleotide sequence ID" value="NZ_CP120997.1"/>
</dbReference>
<dbReference type="CDD" id="cd22332">
    <property type="entry name" value="HsdR_N"/>
    <property type="match status" value="1"/>
</dbReference>
<keyword evidence="5" id="KW-0547">Nucleotide-binding</keyword>
<protein>
    <recommendedName>
        <fullName evidence="3">type I site-specific deoxyribonuclease</fullName>
        <ecNumber evidence="3">3.1.21.3</ecNumber>
    </recommendedName>
</protein>
<reference evidence="13 14" key="1">
    <citation type="submission" date="2023-03" db="EMBL/GenBank/DDBJ databases">
        <title>Isolation and description of six Streptomyces strains from soil environments, able to metabolize different microbial glucans.</title>
        <authorList>
            <person name="Widen T."/>
            <person name="Larsbrink J."/>
        </authorList>
    </citation>
    <scope>NUCLEOTIDE SEQUENCE [LARGE SCALE GENOMIC DNA]</scope>
    <source>
        <strain evidence="13 14">Mut1</strain>
    </source>
</reference>
<dbReference type="PANTHER" id="PTHR30195:SF15">
    <property type="entry name" value="TYPE I RESTRICTION ENZYME HINDI ENDONUCLEASE SUBUNIT"/>
    <property type="match status" value="1"/>
</dbReference>
<dbReference type="EMBL" id="CP120997">
    <property type="protein sequence ID" value="WLQ34706.1"/>
    <property type="molecule type" value="Genomic_DNA"/>
</dbReference>